<name>A0A3N4I357_ASCIM</name>
<proteinExistence type="predicted"/>
<dbReference type="Proteomes" id="UP000275078">
    <property type="component" value="Unassembled WGS sequence"/>
</dbReference>
<protein>
    <submittedName>
        <fullName evidence="2">Uncharacterized protein</fullName>
    </submittedName>
</protein>
<dbReference type="AlphaFoldDB" id="A0A3N4I357"/>
<evidence type="ECO:0000313" key="3">
    <source>
        <dbReference type="Proteomes" id="UP000275078"/>
    </source>
</evidence>
<gene>
    <name evidence="2" type="ORF">BJ508DRAFT_327334</name>
</gene>
<evidence type="ECO:0000256" key="1">
    <source>
        <dbReference type="SAM" id="MobiDB-lite"/>
    </source>
</evidence>
<feature type="compositionally biased region" description="Low complexity" evidence="1">
    <location>
        <begin position="205"/>
        <end position="215"/>
    </location>
</feature>
<feature type="compositionally biased region" description="Polar residues" evidence="1">
    <location>
        <begin position="36"/>
        <end position="50"/>
    </location>
</feature>
<accession>A0A3N4I357</accession>
<sequence>MPQVKDVAQIRTFIVNRIGSLEAPPAGSPSKKPNPKMTQTQKCPSLSQQRRAQTRTVLFNHIRATLPDIRLRSPEIVKLHFTPTSGERYRWSFSNGYSLPHHVYTKETADGKIERETVWKKAKQLTLEEHYQMVEAIEKGHMKAIPYHKLPKSQATGLEVLDSESSSSENDASMKEETPYEQMPWHNPSTSETPITNTDPPTPASPASSASPAASRPFLAPKPPNRHQEMKLNQLKRRIEHLKETLEKKRTSGSRKDALWLKERSLWMKKDAFWLKEKKAMMKEKKDWMKEKKKWMRKEKAWLNGRALSEERN</sequence>
<feature type="region of interest" description="Disordered" evidence="1">
    <location>
        <begin position="20"/>
        <end position="50"/>
    </location>
</feature>
<evidence type="ECO:0000313" key="2">
    <source>
        <dbReference type="EMBL" id="RPA80429.1"/>
    </source>
</evidence>
<dbReference type="EMBL" id="ML119688">
    <property type="protein sequence ID" value="RPA80429.1"/>
    <property type="molecule type" value="Genomic_DNA"/>
</dbReference>
<feature type="region of interest" description="Disordered" evidence="1">
    <location>
        <begin position="157"/>
        <end position="227"/>
    </location>
</feature>
<organism evidence="2 3">
    <name type="scientific">Ascobolus immersus RN42</name>
    <dbReference type="NCBI Taxonomy" id="1160509"/>
    <lineage>
        <taxon>Eukaryota</taxon>
        <taxon>Fungi</taxon>
        <taxon>Dikarya</taxon>
        <taxon>Ascomycota</taxon>
        <taxon>Pezizomycotina</taxon>
        <taxon>Pezizomycetes</taxon>
        <taxon>Pezizales</taxon>
        <taxon>Ascobolaceae</taxon>
        <taxon>Ascobolus</taxon>
    </lineage>
</organism>
<keyword evidence="3" id="KW-1185">Reference proteome</keyword>
<reference evidence="2 3" key="1">
    <citation type="journal article" date="2018" name="Nat. Ecol. Evol.">
        <title>Pezizomycetes genomes reveal the molecular basis of ectomycorrhizal truffle lifestyle.</title>
        <authorList>
            <person name="Murat C."/>
            <person name="Payen T."/>
            <person name="Noel B."/>
            <person name="Kuo A."/>
            <person name="Morin E."/>
            <person name="Chen J."/>
            <person name="Kohler A."/>
            <person name="Krizsan K."/>
            <person name="Balestrini R."/>
            <person name="Da Silva C."/>
            <person name="Montanini B."/>
            <person name="Hainaut M."/>
            <person name="Levati E."/>
            <person name="Barry K.W."/>
            <person name="Belfiori B."/>
            <person name="Cichocki N."/>
            <person name="Clum A."/>
            <person name="Dockter R.B."/>
            <person name="Fauchery L."/>
            <person name="Guy J."/>
            <person name="Iotti M."/>
            <person name="Le Tacon F."/>
            <person name="Lindquist E.A."/>
            <person name="Lipzen A."/>
            <person name="Malagnac F."/>
            <person name="Mello A."/>
            <person name="Molinier V."/>
            <person name="Miyauchi S."/>
            <person name="Poulain J."/>
            <person name="Riccioni C."/>
            <person name="Rubini A."/>
            <person name="Sitrit Y."/>
            <person name="Splivallo R."/>
            <person name="Traeger S."/>
            <person name="Wang M."/>
            <person name="Zifcakova L."/>
            <person name="Wipf D."/>
            <person name="Zambonelli A."/>
            <person name="Paolocci F."/>
            <person name="Nowrousian M."/>
            <person name="Ottonello S."/>
            <person name="Baldrian P."/>
            <person name="Spatafora J.W."/>
            <person name="Henrissat B."/>
            <person name="Nagy L.G."/>
            <person name="Aury J.M."/>
            <person name="Wincker P."/>
            <person name="Grigoriev I.V."/>
            <person name="Bonfante P."/>
            <person name="Martin F.M."/>
        </authorList>
    </citation>
    <scope>NUCLEOTIDE SEQUENCE [LARGE SCALE GENOMIC DNA]</scope>
    <source>
        <strain evidence="2 3">RN42</strain>
    </source>
</reference>
<feature type="compositionally biased region" description="Polar residues" evidence="1">
    <location>
        <begin position="187"/>
        <end position="199"/>
    </location>
</feature>